<evidence type="ECO:0000313" key="4">
    <source>
        <dbReference type="EMBL" id="BCS19843.1"/>
    </source>
</evidence>
<dbReference type="CDD" id="cd05233">
    <property type="entry name" value="SDR_c"/>
    <property type="match status" value="1"/>
</dbReference>
<evidence type="ECO:0000256" key="2">
    <source>
        <dbReference type="ARBA" id="ARBA00022857"/>
    </source>
</evidence>
<dbReference type="Gene3D" id="3.40.50.720">
    <property type="entry name" value="NAD(P)-binding Rossmann-like Domain"/>
    <property type="match status" value="1"/>
</dbReference>
<dbReference type="RefSeq" id="XP_041552037.1">
    <property type="nucleotide sequence ID" value="XM_041698898.1"/>
</dbReference>
<evidence type="ECO:0000313" key="5">
    <source>
        <dbReference type="Proteomes" id="UP000654913"/>
    </source>
</evidence>
<dbReference type="PRINTS" id="PR00080">
    <property type="entry name" value="SDRFAMILY"/>
</dbReference>
<dbReference type="FunFam" id="3.40.50.720:FF:000084">
    <property type="entry name" value="Short-chain dehydrogenase reductase"/>
    <property type="match status" value="1"/>
</dbReference>
<gene>
    <name evidence="4" type="ORF">APUU_20275A</name>
</gene>
<dbReference type="InterPro" id="IPR020904">
    <property type="entry name" value="Sc_DH/Rdtase_CS"/>
</dbReference>
<keyword evidence="5" id="KW-1185">Reference proteome</keyword>
<evidence type="ECO:0008006" key="6">
    <source>
        <dbReference type="Google" id="ProtNLM"/>
    </source>
</evidence>
<evidence type="ECO:0000256" key="1">
    <source>
        <dbReference type="ARBA" id="ARBA00006484"/>
    </source>
</evidence>
<dbReference type="GO" id="GO:0044550">
    <property type="term" value="P:secondary metabolite biosynthetic process"/>
    <property type="evidence" value="ECO:0007669"/>
    <property type="project" value="UniProtKB-ARBA"/>
</dbReference>
<comment type="similarity">
    <text evidence="1">Belongs to the short-chain dehydrogenases/reductases (SDR) family.</text>
</comment>
<dbReference type="GO" id="GO:0016616">
    <property type="term" value="F:oxidoreductase activity, acting on the CH-OH group of donors, NAD or NADP as acceptor"/>
    <property type="evidence" value="ECO:0007669"/>
    <property type="project" value="TreeGrafter"/>
</dbReference>
<reference evidence="4" key="1">
    <citation type="submission" date="2021-01" db="EMBL/GenBank/DDBJ databases">
        <authorList>
            <consortium name="Aspergillus puulaauensis MK2 genome sequencing consortium"/>
            <person name="Kazuki M."/>
            <person name="Futagami T."/>
        </authorList>
    </citation>
    <scope>NUCLEOTIDE SEQUENCE</scope>
    <source>
        <strain evidence="4">MK2</strain>
    </source>
</reference>
<name>A0A7R7XEN2_9EURO</name>
<dbReference type="PANTHER" id="PTHR42760:SF115">
    <property type="entry name" value="3-OXOACYL-[ACYL-CARRIER-PROTEIN] REDUCTASE FABG"/>
    <property type="match status" value="1"/>
</dbReference>
<dbReference type="Proteomes" id="UP000654913">
    <property type="component" value="Chromosome 2"/>
</dbReference>
<organism evidence="4 5">
    <name type="scientific">Aspergillus puulaauensis</name>
    <dbReference type="NCBI Taxonomy" id="1220207"/>
    <lineage>
        <taxon>Eukaryota</taxon>
        <taxon>Fungi</taxon>
        <taxon>Dikarya</taxon>
        <taxon>Ascomycota</taxon>
        <taxon>Pezizomycotina</taxon>
        <taxon>Eurotiomycetes</taxon>
        <taxon>Eurotiomycetidae</taxon>
        <taxon>Eurotiales</taxon>
        <taxon>Aspergillaceae</taxon>
        <taxon>Aspergillus</taxon>
    </lineage>
</organism>
<dbReference type="SUPFAM" id="SSF51735">
    <property type="entry name" value="NAD(P)-binding Rossmann-fold domains"/>
    <property type="match status" value="1"/>
</dbReference>
<dbReference type="PANTHER" id="PTHR42760">
    <property type="entry name" value="SHORT-CHAIN DEHYDROGENASES/REDUCTASES FAMILY MEMBER"/>
    <property type="match status" value="1"/>
</dbReference>
<dbReference type="OrthoDB" id="498125at2759"/>
<proteinExistence type="inferred from homology"/>
<dbReference type="EMBL" id="AP024444">
    <property type="protein sequence ID" value="BCS19843.1"/>
    <property type="molecule type" value="Genomic_DNA"/>
</dbReference>
<dbReference type="PRINTS" id="PR00081">
    <property type="entry name" value="GDHRDH"/>
</dbReference>
<dbReference type="KEGG" id="apuu:APUU_20275A"/>
<accession>A0A7R7XEN2</accession>
<keyword evidence="2" id="KW-0521">NADP</keyword>
<dbReference type="InterPro" id="IPR002347">
    <property type="entry name" value="SDR_fam"/>
</dbReference>
<keyword evidence="3" id="KW-0560">Oxidoreductase</keyword>
<reference evidence="4" key="2">
    <citation type="submission" date="2021-02" db="EMBL/GenBank/DDBJ databases">
        <title>Aspergillus puulaauensis MK2 genome sequence.</title>
        <authorList>
            <person name="Futagami T."/>
            <person name="Mori K."/>
            <person name="Kadooka C."/>
            <person name="Tanaka T."/>
        </authorList>
    </citation>
    <scope>NUCLEOTIDE SEQUENCE</scope>
    <source>
        <strain evidence="4">MK2</strain>
    </source>
</reference>
<dbReference type="AlphaFoldDB" id="A0A7R7XEN2"/>
<dbReference type="GeneID" id="64969848"/>
<sequence>METTQPSPDPPLATYPDLKDKVIFLTGVGQSGDPNLTIWGNGASIARLMAHQGAKVFGCDLDRDAALRTQKRIQEEEGGDITVTQANATKDQDVKRAVDECLAKYGRIDVLVNNVGRSERGGPVELTEKVWDDQTDINLKSVYLSCHHILPVMEAQGSGAVVNISSIAGLRYIGKPQVAYSATKAGVIQFTKATAVIYAAKGIRLNVVVPGLMHTPLVTVLAEKYAQGDLEGFVEKRHNAVPTGRMGDGMDIAMTVLFLASSQSRYITGQKIVVDGGITSATA</sequence>
<dbReference type="PROSITE" id="PS00061">
    <property type="entry name" value="ADH_SHORT"/>
    <property type="match status" value="1"/>
</dbReference>
<dbReference type="InterPro" id="IPR036291">
    <property type="entry name" value="NAD(P)-bd_dom_sf"/>
</dbReference>
<protein>
    <recommendedName>
        <fullName evidence="6">Short chain type dehydrogenase</fullName>
    </recommendedName>
</protein>
<evidence type="ECO:0000256" key="3">
    <source>
        <dbReference type="ARBA" id="ARBA00023002"/>
    </source>
</evidence>
<dbReference type="Pfam" id="PF13561">
    <property type="entry name" value="adh_short_C2"/>
    <property type="match status" value="1"/>
</dbReference>